<evidence type="ECO:0000313" key="8">
    <source>
        <dbReference type="EMBL" id="GIN20893.1"/>
    </source>
</evidence>
<accession>A0ABQ4K7S9</accession>
<reference evidence="8 9" key="1">
    <citation type="submission" date="2021-03" db="EMBL/GenBank/DDBJ databases">
        <title>Antimicrobial resistance genes in bacteria isolated from Japanese honey, and their potential for conferring macrolide and lincosamide resistance in the American foulbrood pathogen Paenibacillus larvae.</title>
        <authorList>
            <person name="Okamoto M."/>
            <person name="Kumagai M."/>
            <person name="Kanamori H."/>
            <person name="Takamatsu D."/>
        </authorList>
    </citation>
    <scope>NUCLEOTIDE SEQUENCE [LARGE SCALE GENOMIC DNA]</scope>
    <source>
        <strain evidence="8 9">J1TS3</strain>
    </source>
</reference>
<comment type="subcellular location">
    <subcellularLocation>
        <location evidence="1">Membrane</location>
        <topology evidence="1">Multi-pass membrane protein</topology>
    </subcellularLocation>
</comment>
<protein>
    <recommendedName>
        <fullName evidence="7">TM2 domain-containing protein</fullName>
    </recommendedName>
</protein>
<proteinExistence type="predicted"/>
<evidence type="ECO:0000256" key="6">
    <source>
        <dbReference type="SAM" id="Phobius"/>
    </source>
</evidence>
<keyword evidence="2 6" id="KW-0812">Transmembrane</keyword>
<keyword evidence="4 6" id="KW-0472">Membrane</keyword>
<gene>
    <name evidence="8" type="ORF">J1TS3_20270</name>
</gene>
<dbReference type="InterPro" id="IPR007829">
    <property type="entry name" value="TM2"/>
</dbReference>
<dbReference type="EMBL" id="BOQT01000006">
    <property type="protein sequence ID" value="GIN20893.1"/>
    <property type="molecule type" value="Genomic_DNA"/>
</dbReference>
<evidence type="ECO:0000256" key="2">
    <source>
        <dbReference type="ARBA" id="ARBA00022692"/>
    </source>
</evidence>
<feature type="domain" description="TM2" evidence="7">
    <location>
        <begin position="98"/>
        <end position="147"/>
    </location>
</feature>
<sequence length="169" mass="18491">MANCYVHTDASSVGVCVGCGKFICENCNTEIKNKNYCKNCIEEIFNENNKKIEKLEDNNRNQQPMVFMNAGGGGGASSSSSSSSSSGGGQSYAPRYTKSKVAAGILGILLGGFGIHKFYLGKWFQGLIYLIFCWTYIPSIIGFIEGIIYLISNDEDFARKHDKGYMRAG</sequence>
<keyword evidence="3 6" id="KW-1133">Transmembrane helix</keyword>
<name>A0ABQ4K7S9_9BACI</name>
<keyword evidence="9" id="KW-1185">Reference proteome</keyword>
<dbReference type="RefSeq" id="WP_018706102.1">
    <property type="nucleotide sequence ID" value="NZ_BOQT01000006.1"/>
</dbReference>
<feature type="transmembrane region" description="Helical" evidence="6">
    <location>
        <begin position="126"/>
        <end position="151"/>
    </location>
</feature>
<evidence type="ECO:0000256" key="1">
    <source>
        <dbReference type="ARBA" id="ARBA00004141"/>
    </source>
</evidence>
<evidence type="ECO:0000256" key="3">
    <source>
        <dbReference type="ARBA" id="ARBA00022989"/>
    </source>
</evidence>
<evidence type="ECO:0000313" key="9">
    <source>
        <dbReference type="Proteomes" id="UP000680279"/>
    </source>
</evidence>
<feature type="transmembrane region" description="Helical" evidence="6">
    <location>
        <begin position="101"/>
        <end position="120"/>
    </location>
</feature>
<dbReference type="Pfam" id="PF05154">
    <property type="entry name" value="TM2"/>
    <property type="match status" value="1"/>
</dbReference>
<feature type="region of interest" description="Disordered" evidence="5">
    <location>
        <begin position="71"/>
        <end position="91"/>
    </location>
</feature>
<organism evidence="8 9">
    <name type="scientific">Siminovitchia fordii</name>
    <dbReference type="NCBI Taxonomy" id="254759"/>
    <lineage>
        <taxon>Bacteria</taxon>
        <taxon>Bacillati</taxon>
        <taxon>Bacillota</taxon>
        <taxon>Bacilli</taxon>
        <taxon>Bacillales</taxon>
        <taxon>Bacillaceae</taxon>
        <taxon>Siminovitchia</taxon>
    </lineage>
</organism>
<comment type="caution">
    <text evidence="8">The sequence shown here is derived from an EMBL/GenBank/DDBJ whole genome shotgun (WGS) entry which is preliminary data.</text>
</comment>
<evidence type="ECO:0000256" key="4">
    <source>
        <dbReference type="ARBA" id="ARBA00023136"/>
    </source>
</evidence>
<dbReference type="Proteomes" id="UP000680279">
    <property type="component" value="Unassembled WGS sequence"/>
</dbReference>
<evidence type="ECO:0000259" key="7">
    <source>
        <dbReference type="Pfam" id="PF05154"/>
    </source>
</evidence>
<evidence type="ECO:0000256" key="5">
    <source>
        <dbReference type="SAM" id="MobiDB-lite"/>
    </source>
</evidence>